<dbReference type="EC" id="4.4.1.13" evidence="2"/>
<keyword evidence="4" id="KW-0456">Lyase</keyword>
<evidence type="ECO:0000259" key="6">
    <source>
        <dbReference type="Pfam" id="PF00155"/>
    </source>
</evidence>
<keyword evidence="8" id="KW-1185">Reference proteome</keyword>
<proteinExistence type="inferred from homology"/>
<dbReference type="AlphaFoldDB" id="A0A1D9MJQ4"/>
<dbReference type="EMBL" id="CP017812">
    <property type="protein sequence ID" value="AOZ72413.1"/>
    <property type="molecule type" value="Genomic_DNA"/>
</dbReference>
<dbReference type="Pfam" id="PF00155">
    <property type="entry name" value="Aminotran_1_2"/>
    <property type="match status" value="1"/>
</dbReference>
<dbReference type="PANTHER" id="PTHR43525">
    <property type="entry name" value="PROTEIN MALY"/>
    <property type="match status" value="1"/>
</dbReference>
<evidence type="ECO:0000256" key="4">
    <source>
        <dbReference type="ARBA" id="ARBA00023239"/>
    </source>
</evidence>
<keyword evidence="3" id="KW-0663">Pyridoxal phosphate</keyword>
<dbReference type="Gene3D" id="3.40.640.10">
    <property type="entry name" value="Type I PLP-dependent aspartate aminotransferase-like (Major domain)"/>
    <property type="match status" value="1"/>
</dbReference>
<organism evidence="7 8">
    <name type="scientific">Boudabousia tangfeifanii</name>
    <dbReference type="NCBI Taxonomy" id="1912795"/>
    <lineage>
        <taxon>Bacteria</taxon>
        <taxon>Bacillati</taxon>
        <taxon>Actinomycetota</taxon>
        <taxon>Actinomycetes</taxon>
        <taxon>Actinomycetales</taxon>
        <taxon>Actinomycetaceae</taxon>
        <taxon>Boudabousia</taxon>
    </lineage>
</organism>
<evidence type="ECO:0000256" key="5">
    <source>
        <dbReference type="ARBA" id="ARBA00037974"/>
    </source>
</evidence>
<comment type="cofactor">
    <cofactor evidence="1">
        <name>pyridoxal 5'-phosphate</name>
        <dbReference type="ChEBI" id="CHEBI:597326"/>
    </cofactor>
</comment>
<dbReference type="Proteomes" id="UP000176288">
    <property type="component" value="Chromosome"/>
</dbReference>
<dbReference type="InterPro" id="IPR015424">
    <property type="entry name" value="PyrdxlP-dep_Trfase"/>
</dbReference>
<dbReference type="KEGG" id="avu:BK816_03160"/>
<dbReference type="InterPro" id="IPR051798">
    <property type="entry name" value="Class-II_PLP-Dep_Aminotrans"/>
</dbReference>
<evidence type="ECO:0000313" key="8">
    <source>
        <dbReference type="Proteomes" id="UP000176288"/>
    </source>
</evidence>
<reference evidence="7 8" key="1">
    <citation type="submission" date="2016-10" db="EMBL/GenBank/DDBJ databases">
        <title>Actinomyces aegypiusis sp. nov., isolated from the Aegypius monachus in Qinghai Tibet Plateau China.</title>
        <authorList>
            <person name="Wang Y."/>
        </authorList>
    </citation>
    <scope>NUCLEOTIDE SEQUENCE [LARGE SCALE GENOMIC DNA]</scope>
    <source>
        <strain evidence="7 8">VUL4_3</strain>
    </source>
</reference>
<evidence type="ECO:0000256" key="2">
    <source>
        <dbReference type="ARBA" id="ARBA00012224"/>
    </source>
</evidence>
<dbReference type="InterPro" id="IPR015421">
    <property type="entry name" value="PyrdxlP-dep_Trfase_major"/>
</dbReference>
<dbReference type="GO" id="GO:0030170">
    <property type="term" value="F:pyridoxal phosphate binding"/>
    <property type="evidence" value="ECO:0007669"/>
    <property type="project" value="InterPro"/>
</dbReference>
<protein>
    <recommendedName>
        <fullName evidence="2">cysteine-S-conjugate beta-lyase</fullName>
        <ecNumber evidence="2">4.4.1.13</ecNumber>
    </recommendedName>
</protein>
<dbReference type="InterPro" id="IPR004839">
    <property type="entry name" value="Aminotransferase_I/II_large"/>
</dbReference>
<evidence type="ECO:0000313" key="7">
    <source>
        <dbReference type="EMBL" id="AOZ72413.1"/>
    </source>
</evidence>
<dbReference type="CDD" id="cd00609">
    <property type="entry name" value="AAT_like"/>
    <property type="match status" value="1"/>
</dbReference>
<dbReference type="SUPFAM" id="SSF53383">
    <property type="entry name" value="PLP-dependent transferases"/>
    <property type="match status" value="1"/>
</dbReference>
<evidence type="ECO:0000256" key="1">
    <source>
        <dbReference type="ARBA" id="ARBA00001933"/>
    </source>
</evidence>
<name>A0A1D9MJQ4_9ACTO</name>
<accession>A0A1D9MJQ4</accession>
<dbReference type="RefSeq" id="WP_071163879.1">
    <property type="nucleotide sequence ID" value="NZ_CP017812.1"/>
</dbReference>
<dbReference type="STRING" id="1912795.BK816_03160"/>
<sequence length="391" mass="43726">MQTYTSFSDPYGHWSAKWDTLPEAVRAKTIALNIADLEFITPPSVRAAVIGAAEHGRYGYTEIFDDFLQAAVSWQTKCHEWTPMVSQAVFFPRIILAVGTIVAKLLPTQPKLVTLTPAYDPILEVFRENGAKIEFVPLANQGDRYEIDMGQLAITLADADVFLLTNPHNPTGKVFSSNELAELGKLIDSHPNLMVLSDDIHADFVWDEHRYEPLARYAPASWESGRLIQFTSPGKTFAMAGAEAAVAFTGSDELKIRLEHAKRQMGIHNPNYFAVPAAIAAWGEESDWLTQIKAAVRNNLDYSQERLNQIPGFKVLPTEGTFLQWVDGTEAGFNIEKQQQVMELTNVLFSMGFGFGNFANFFRLNAAIEPKIYREAIERLLIEIPRVISAK</sequence>
<evidence type="ECO:0000256" key="3">
    <source>
        <dbReference type="ARBA" id="ARBA00022898"/>
    </source>
</evidence>
<dbReference type="Gene3D" id="3.90.1150.10">
    <property type="entry name" value="Aspartate Aminotransferase, domain 1"/>
    <property type="match status" value="1"/>
</dbReference>
<feature type="domain" description="Aminotransferase class I/classII large" evidence="6">
    <location>
        <begin position="30"/>
        <end position="380"/>
    </location>
</feature>
<dbReference type="PANTHER" id="PTHR43525:SF1">
    <property type="entry name" value="PROTEIN MALY"/>
    <property type="match status" value="1"/>
</dbReference>
<comment type="similarity">
    <text evidence="5">Belongs to the class-II pyridoxal-phosphate-dependent aminotransferase family. MalY/PatB cystathionine beta-lyase subfamily.</text>
</comment>
<dbReference type="GO" id="GO:0047804">
    <property type="term" value="F:cysteine-S-conjugate beta-lyase activity"/>
    <property type="evidence" value="ECO:0007669"/>
    <property type="project" value="UniProtKB-EC"/>
</dbReference>
<dbReference type="InterPro" id="IPR015422">
    <property type="entry name" value="PyrdxlP-dep_Trfase_small"/>
</dbReference>
<gene>
    <name evidence="7" type="ORF">BK816_03160</name>
</gene>
<dbReference type="OrthoDB" id="3224382at2"/>